<evidence type="ECO:0000256" key="2">
    <source>
        <dbReference type="ARBA" id="ARBA00022679"/>
    </source>
</evidence>
<dbReference type="Pfam" id="PF00132">
    <property type="entry name" value="Hexapep"/>
    <property type="match status" value="1"/>
</dbReference>
<dbReference type="PANTHER" id="PTHR23416:SF23">
    <property type="entry name" value="ACETYLTRANSFERASE C18B11.09C-RELATED"/>
    <property type="match status" value="1"/>
</dbReference>
<dbReference type="Gene3D" id="2.160.10.10">
    <property type="entry name" value="Hexapeptide repeat proteins"/>
    <property type="match status" value="1"/>
</dbReference>
<dbReference type="CDD" id="cd03357">
    <property type="entry name" value="LbH_MAT_GAT"/>
    <property type="match status" value="1"/>
</dbReference>
<dbReference type="GO" id="GO:0008374">
    <property type="term" value="F:O-acyltransferase activity"/>
    <property type="evidence" value="ECO:0007669"/>
    <property type="project" value="TreeGrafter"/>
</dbReference>
<dbReference type="STRING" id="1203610.HMPREF1536_04953"/>
<dbReference type="PATRIC" id="fig|1203610.3.peg.5049"/>
<protein>
    <recommendedName>
        <fullName evidence="5">Nodulation protein L</fullName>
    </recommendedName>
</protein>
<dbReference type="InterPro" id="IPR024688">
    <property type="entry name" value="Mac_dom"/>
</dbReference>
<dbReference type="HOGENOM" id="CLU_051638_3_2_10"/>
<dbReference type="Pfam" id="PF12464">
    <property type="entry name" value="Mac"/>
    <property type="match status" value="1"/>
</dbReference>
<dbReference type="SMART" id="SM01266">
    <property type="entry name" value="Mac"/>
    <property type="match status" value="1"/>
</dbReference>
<accession>A0A0F5ISE8</accession>
<dbReference type="RefSeq" id="WP_028728377.1">
    <property type="nucleotide sequence ID" value="NZ_AUAE01000030.1"/>
</dbReference>
<dbReference type="GO" id="GO:0016407">
    <property type="term" value="F:acetyltransferase activity"/>
    <property type="evidence" value="ECO:0007669"/>
    <property type="project" value="InterPro"/>
</dbReference>
<evidence type="ECO:0000259" key="6">
    <source>
        <dbReference type="SMART" id="SM01266"/>
    </source>
</evidence>
<evidence type="ECO:0000256" key="1">
    <source>
        <dbReference type="ARBA" id="ARBA00007274"/>
    </source>
</evidence>
<dbReference type="InterPro" id="IPR001451">
    <property type="entry name" value="Hexapep"/>
</dbReference>
<dbReference type="InterPro" id="IPR011004">
    <property type="entry name" value="Trimer_LpxA-like_sf"/>
</dbReference>
<feature type="domain" description="Maltose/galactoside acetyltransferase" evidence="6">
    <location>
        <begin position="5"/>
        <end position="59"/>
    </location>
</feature>
<comment type="function">
    <text evidence="4">Acetyltransferase implicated in the O-acetylation of Nod factors.</text>
</comment>
<proteinExistence type="inferred from homology"/>
<organism evidence="7 8">
    <name type="scientific">Parabacteroides gordonii MS-1 = DSM 23371</name>
    <dbReference type="NCBI Taxonomy" id="1203610"/>
    <lineage>
        <taxon>Bacteria</taxon>
        <taxon>Pseudomonadati</taxon>
        <taxon>Bacteroidota</taxon>
        <taxon>Bacteroidia</taxon>
        <taxon>Bacteroidales</taxon>
        <taxon>Tannerellaceae</taxon>
        <taxon>Parabacteroides</taxon>
    </lineage>
</organism>
<dbReference type="InterPro" id="IPR051159">
    <property type="entry name" value="Hexapeptide_acetyltransf"/>
</dbReference>
<dbReference type="PANTHER" id="PTHR23416">
    <property type="entry name" value="SIALIC ACID SYNTHASE-RELATED"/>
    <property type="match status" value="1"/>
</dbReference>
<keyword evidence="2" id="KW-0808">Transferase</keyword>
<keyword evidence="3" id="KW-0012">Acyltransferase</keyword>
<reference evidence="7 8" key="1">
    <citation type="submission" date="2013-04" db="EMBL/GenBank/DDBJ databases">
        <title>The Genome Sequence of Parabacteroides gordonii DSM 23371.</title>
        <authorList>
            <consortium name="The Broad Institute Genomics Platform"/>
            <person name="Earl A."/>
            <person name="Ward D."/>
            <person name="Feldgarden M."/>
            <person name="Gevers D."/>
            <person name="Martens E."/>
            <person name="Sakamoto M."/>
            <person name="Benno Y."/>
            <person name="Suzuki N."/>
            <person name="Matsunaga N."/>
            <person name="Koshihara K."/>
            <person name="Seki M."/>
            <person name="Komiya H."/>
            <person name="Walker B."/>
            <person name="Young S."/>
            <person name="Zeng Q."/>
            <person name="Gargeya S."/>
            <person name="Fitzgerald M."/>
            <person name="Haas B."/>
            <person name="Abouelleil A."/>
            <person name="Allen A.W."/>
            <person name="Alvarado L."/>
            <person name="Arachchi H.M."/>
            <person name="Berlin A.M."/>
            <person name="Chapman S.B."/>
            <person name="Gainer-Dewar J."/>
            <person name="Goldberg J."/>
            <person name="Griggs A."/>
            <person name="Gujja S."/>
            <person name="Hansen M."/>
            <person name="Howarth C."/>
            <person name="Imamovic A."/>
            <person name="Ireland A."/>
            <person name="Larimer J."/>
            <person name="McCowan C."/>
            <person name="Murphy C."/>
            <person name="Pearson M."/>
            <person name="Poon T.W."/>
            <person name="Priest M."/>
            <person name="Roberts A."/>
            <person name="Saif S."/>
            <person name="Shea T."/>
            <person name="Sisk P."/>
            <person name="Sykes S."/>
            <person name="Wortman J."/>
            <person name="Nusbaum C."/>
            <person name="Birren B."/>
        </authorList>
    </citation>
    <scope>NUCLEOTIDE SEQUENCE [LARGE SCALE GENOMIC DNA]</scope>
    <source>
        <strain evidence="7 8">MS-1</strain>
    </source>
</reference>
<dbReference type="FunFam" id="2.160.10.10:FF:000025">
    <property type="entry name" value="Hexapeptide-repeat containing-acetyltransferase"/>
    <property type="match status" value="1"/>
</dbReference>
<evidence type="ECO:0000256" key="4">
    <source>
        <dbReference type="ARBA" id="ARBA00055587"/>
    </source>
</evidence>
<comment type="similarity">
    <text evidence="1">Belongs to the transferase hexapeptide repeat family.</text>
</comment>
<gene>
    <name evidence="7" type="ORF">HMPREF1536_04953</name>
</gene>
<evidence type="ECO:0000313" key="7">
    <source>
        <dbReference type="EMBL" id="KKB48486.1"/>
    </source>
</evidence>
<evidence type="ECO:0000256" key="5">
    <source>
        <dbReference type="ARBA" id="ARBA00067695"/>
    </source>
</evidence>
<evidence type="ECO:0000313" key="8">
    <source>
        <dbReference type="Proteomes" id="UP000033035"/>
    </source>
</evidence>
<dbReference type="SUPFAM" id="SSF51161">
    <property type="entry name" value="Trimeric LpxA-like enzymes"/>
    <property type="match status" value="1"/>
</dbReference>
<sequence>METNYQKFLSGEYCNRLDKEVFDMIVRNKQLLAEFNSTDISDSEARTALLHKLFGRVGKHSRVDINFHCECGKHIFIGDKVIINMNCTFLDNNYITIGNNVLIAPNVQLYTATHPVSASERFVEDWDENSGELFFRTRALPITIGNDVWIGGGVIVLPGVTIGDNCVIGAGSVVTQSIPSNSLAVGNPCQVVKTI</sequence>
<evidence type="ECO:0000256" key="3">
    <source>
        <dbReference type="ARBA" id="ARBA00023315"/>
    </source>
</evidence>
<dbReference type="EMBL" id="AQHW01000027">
    <property type="protein sequence ID" value="KKB48486.1"/>
    <property type="molecule type" value="Genomic_DNA"/>
</dbReference>
<dbReference type="AlphaFoldDB" id="A0A0F5ISE8"/>
<comment type="caution">
    <text evidence="7">The sequence shown here is derived from an EMBL/GenBank/DDBJ whole genome shotgun (WGS) entry which is preliminary data.</text>
</comment>
<keyword evidence="8" id="KW-1185">Reference proteome</keyword>
<name>A0A0F5ISE8_9BACT</name>
<dbReference type="Proteomes" id="UP000033035">
    <property type="component" value="Unassembled WGS sequence"/>
</dbReference>